<proteinExistence type="predicted"/>
<dbReference type="EMBL" id="AAGTPA010000008">
    <property type="protein sequence ID" value="EBR8433137.1"/>
    <property type="molecule type" value="Genomic_DNA"/>
</dbReference>
<organism evidence="1">
    <name type="scientific">Salmonella enterica subsp. enterica serovar Panama</name>
    <dbReference type="NCBI Taxonomy" id="29472"/>
    <lineage>
        <taxon>Bacteria</taxon>
        <taxon>Pseudomonadati</taxon>
        <taxon>Pseudomonadota</taxon>
        <taxon>Gammaproteobacteria</taxon>
        <taxon>Enterobacterales</taxon>
        <taxon>Enterobacteriaceae</taxon>
        <taxon>Salmonella</taxon>
    </lineage>
</organism>
<evidence type="ECO:0000313" key="1">
    <source>
        <dbReference type="EMBL" id="EBR8433137.1"/>
    </source>
</evidence>
<name>A0A5U8J562_SALET</name>
<reference evidence="1" key="1">
    <citation type="submission" date="2018-06" db="EMBL/GenBank/DDBJ databases">
        <authorList>
            <person name="Ashton P.M."/>
            <person name="Dallman T."/>
            <person name="Nair S."/>
            <person name="De Pinna E."/>
            <person name="Peters T."/>
            <person name="Grant K."/>
        </authorList>
    </citation>
    <scope>NUCLEOTIDE SEQUENCE [LARGE SCALE GENOMIC DNA]</scope>
    <source>
        <strain evidence="1">449454</strain>
    </source>
</reference>
<comment type="caution">
    <text evidence="1">The sequence shown here is derived from an EMBL/GenBank/DDBJ whole genome shotgun (WGS) entry which is preliminary data.</text>
</comment>
<protein>
    <submittedName>
        <fullName evidence="1">Uncharacterized protein</fullName>
    </submittedName>
</protein>
<dbReference type="AlphaFoldDB" id="A0A5U8J562"/>
<dbReference type="Proteomes" id="UP000839597">
    <property type="component" value="Unassembled WGS sequence"/>
</dbReference>
<accession>A0A5U8J562</accession>
<gene>
    <name evidence="1" type="ORF">DOI44_08870</name>
</gene>
<sequence length="69" mass="7594">MPVTAVHISTISAGDTVLHQGKLRTVCRRDIKNSDFFGLMLFGDSYNLGTVPVKKVTFPDSQVVFARLP</sequence>